<dbReference type="EMBL" id="CYSE01000001">
    <property type="protein sequence ID" value="CUH75518.1"/>
    <property type="molecule type" value="Genomic_DNA"/>
</dbReference>
<accession>A0A0P1GJ31</accession>
<dbReference type="Proteomes" id="UP000054935">
    <property type="component" value="Unassembled WGS sequence"/>
</dbReference>
<keyword evidence="3" id="KW-1185">Reference proteome</keyword>
<evidence type="ECO:0000313" key="3">
    <source>
        <dbReference type="Proteomes" id="UP000054935"/>
    </source>
</evidence>
<dbReference type="STRING" id="441103.TRN7648_00481"/>
<organism evidence="2 3">
    <name type="scientific">Tropicibacter naphthalenivorans</name>
    <dbReference type="NCBI Taxonomy" id="441103"/>
    <lineage>
        <taxon>Bacteria</taxon>
        <taxon>Pseudomonadati</taxon>
        <taxon>Pseudomonadota</taxon>
        <taxon>Alphaproteobacteria</taxon>
        <taxon>Rhodobacterales</taxon>
        <taxon>Roseobacteraceae</taxon>
        <taxon>Tropicibacter</taxon>
    </lineage>
</organism>
<protein>
    <submittedName>
        <fullName evidence="2">Uncharacterized protein</fullName>
    </submittedName>
</protein>
<reference evidence="2 3" key="1">
    <citation type="submission" date="2015-09" db="EMBL/GenBank/DDBJ databases">
        <authorList>
            <consortium name="Swine Surveillance"/>
        </authorList>
    </citation>
    <scope>NUCLEOTIDE SEQUENCE [LARGE SCALE GENOMIC DNA]</scope>
    <source>
        <strain evidence="2 3">CECT 7648</strain>
    </source>
</reference>
<keyword evidence="1" id="KW-0472">Membrane</keyword>
<evidence type="ECO:0000256" key="1">
    <source>
        <dbReference type="SAM" id="Phobius"/>
    </source>
</evidence>
<sequence>MIRPEAAEAINRWKETLTGAGIAALGAYWGFFTGGGILHYIGYLLIAVGALLGFAGIQRARFRMGRDGPGVVNVIEKRITYFGPLSGGVIDLDDITTLTLDPTSEPPHWLLAQPGQLPLAIPLTAEGADTLFDAFASLPGIRTEHMLRQMQSTPDHPVVIWRRQDVRNTAPRLH</sequence>
<evidence type="ECO:0000313" key="2">
    <source>
        <dbReference type="EMBL" id="CUH75518.1"/>
    </source>
</evidence>
<gene>
    <name evidence="2" type="ORF">TRN7648_00481</name>
</gene>
<feature type="transmembrane region" description="Helical" evidence="1">
    <location>
        <begin position="12"/>
        <end position="31"/>
    </location>
</feature>
<dbReference type="RefSeq" id="WP_058246029.1">
    <property type="nucleotide sequence ID" value="NZ_CYSE01000001.1"/>
</dbReference>
<feature type="transmembrane region" description="Helical" evidence="1">
    <location>
        <begin position="37"/>
        <end position="57"/>
    </location>
</feature>
<name>A0A0P1GJ31_9RHOB</name>
<keyword evidence="1" id="KW-0812">Transmembrane</keyword>
<dbReference type="AlphaFoldDB" id="A0A0P1GJ31"/>
<keyword evidence="1" id="KW-1133">Transmembrane helix</keyword>
<proteinExistence type="predicted"/>